<dbReference type="AlphaFoldDB" id="A0A0A9GH56"/>
<proteinExistence type="predicted"/>
<organism evidence="1">
    <name type="scientific">Arundo donax</name>
    <name type="common">Giant reed</name>
    <name type="synonym">Donax arundinaceus</name>
    <dbReference type="NCBI Taxonomy" id="35708"/>
    <lineage>
        <taxon>Eukaryota</taxon>
        <taxon>Viridiplantae</taxon>
        <taxon>Streptophyta</taxon>
        <taxon>Embryophyta</taxon>
        <taxon>Tracheophyta</taxon>
        <taxon>Spermatophyta</taxon>
        <taxon>Magnoliopsida</taxon>
        <taxon>Liliopsida</taxon>
        <taxon>Poales</taxon>
        <taxon>Poaceae</taxon>
        <taxon>PACMAD clade</taxon>
        <taxon>Arundinoideae</taxon>
        <taxon>Arundineae</taxon>
        <taxon>Arundo</taxon>
    </lineage>
</organism>
<reference evidence="1" key="2">
    <citation type="journal article" date="2015" name="Data Brief">
        <title>Shoot transcriptome of the giant reed, Arundo donax.</title>
        <authorList>
            <person name="Barrero R.A."/>
            <person name="Guerrero F.D."/>
            <person name="Moolhuijzen P."/>
            <person name="Goolsby J.A."/>
            <person name="Tidwell J."/>
            <person name="Bellgard S.E."/>
            <person name="Bellgard M.I."/>
        </authorList>
    </citation>
    <scope>NUCLEOTIDE SEQUENCE</scope>
    <source>
        <tissue evidence="1">Shoot tissue taken approximately 20 cm above the soil surface</tissue>
    </source>
</reference>
<accession>A0A0A9GH56</accession>
<evidence type="ECO:0000313" key="1">
    <source>
        <dbReference type="EMBL" id="JAE24430.1"/>
    </source>
</evidence>
<protein>
    <submittedName>
        <fullName evidence="1">Uncharacterized protein</fullName>
    </submittedName>
</protein>
<sequence length="35" mass="3833">MMPLECICNSDKMATEMLLLNASHIFTWGLGSCNG</sequence>
<dbReference type="EMBL" id="GBRH01173466">
    <property type="protein sequence ID" value="JAE24430.1"/>
    <property type="molecule type" value="Transcribed_RNA"/>
</dbReference>
<reference evidence="1" key="1">
    <citation type="submission" date="2014-09" db="EMBL/GenBank/DDBJ databases">
        <authorList>
            <person name="Magalhaes I.L.F."/>
            <person name="Oliveira U."/>
            <person name="Santos F.R."/>
            <person name="Vidigal T.H.D.A."/>
            <person name="Brescovit A.D."/>
            <person name="Santos A.J."/>
        </authorList>
    </citation>
    <scope>NUCLEOTIDE SEQUENCE</scope>
    <source>
        <tissue evidence="1">Shoot tissue taken approximately 20 cm above the soil surface</tissue>
    </source>
</reference>
<name>A0A0A9GH56_ARUDO</name>